<evidence type="ECO:0000259" key="3">
    <source>
        <dbReference type="PROSITE" id="PS50853"/>
    </source>
</evidence>
<gene>
    <name evidence="4" type="ORF">SPRG_14982</name>
</gene>
<dbReference type="VEuPathDB" id="FungiDB:SPRG_14982"/>
<protein>
    <recommendedName>
        <fullName evidence="3">Fibronectin type-III domain-containing protein</fullName>
    </recommendedName>
</protein>
<dbReference type="Pfam" id="PF13365">
    <property type="entry name" value="Trypsin_2"/>
    <property type="match status" value="1"/>
</dbReference>
<evidence type="ECO:0000256" key="1">
    <source>
        <dbReference type="ARBA" id="ARBA00023026"/>
    </source>
</evidence>
<evidence type="ECO:0000313" key="4">
    <source>
        <dbReference type="EMBL" id="KDO19788.1"/>
    </source>
</evidence>
<dbReference type="InterPro" id="IPR036116">
    <property type="entry name" value="FN3_sf"/>
</dbReference>
<dbReference type="SUPFAM" id="SSF49265">
    <property type="entry name" value="Fibronectin type III"/>
    <property type="match status" value="1"/>
</dbReference>
<dbReference type="SUPFAM" id="SSF48371">
    <property type="entry name" value="ARM repeat"/>
    <property type="match status" value="1"/>
</dbReference>
<dbReference type="Gene3D" id="2.40.10.10">
    <property type="entry name" value="Trypsin-like serine proteases"/>
    <property type="match status" value="1"/>
</dbReference>
<dbReference type="InterPro" id="IPR011989">
    <property type="entry name" value="ARM-like"/>
</dbReference>
<keyword evidence="5" id="KW-1185">Reference proteome</keyword>
<dbReference type="AlphaFoldDB" id="A0A067BNI0"/>
<feature type="compositionally biased region" description="Basic residues" evidence="2">
    <location>
        <begin position="9"/>
        <end position="19"/>
    </location>
</feature>
<dbReference type="OMA" id="YINTQTH"/>
<sequence>MEVSNVRMGLRRKASRGGKRFSLAGAPSTKGAPIRRTILTPAMRLEEETMAAKMVQRMARARLARNAFRRVLCEVYRKVYDQTNKQVRYVDARTGRSTTTKPLLLRLLQCDGQEVFEPVLPHDAALRIQRQFKTWRTRLLLKDMIRDLYQKHMDPETKNYYYINTQTHEVFHSKPVFLGDDDIEIERFKYRNATCRLSTRSNLNGNGVAVLYNSVVCVLTDYFTLPDEDTARYSRVQFNYKPGGIPFMVRLRSDVFFMTSQVDSIHQAAMPELDFTLCALDQDEFGSASGESVEAIRLAFTDRRLCCAQDVLRHEEVEIVGHPHGKQTCSNRNHVDQFLPNLVNAKRLRYQVPMESGASGSPVFNFGGRLLGIHHQHSLKDAPLECTLVKCVALLCVQLPPVPLLLTSRLGHDSVNLYWHLPPTYKPLNGLPIQFTLEVCSRKDKRSRGYYDRFEVVYTGTKLTFTMYGLSPATLYAARCRSFHVMEKGAWCPPMQFITLDAPTNAWQVAQCTSIRDALRFLRDSTDVLVHRKAIQWLRNACDHMFEGKDDDDDDDDSSNNNPATLWHDIESEWIAGGAFEVLQASIDRFRHAMDHVLDCLLVLGHVSSFRTTFRDRLVNIPHLQWLLDLFHTFRSEARVMEAGLAFLGYCIKDFETGKQVFMAIHAMPRVLDLIETHPADDGVAREASYVLAALCQNFPPGQQLMGMHQGIRVLSKVLAAFPYHPKVLYWACLALGNVACDFPANQARGQKYHIVNCLVQSKIKFIMKRDALSDAIAKEVDILEGLHATAIGEEARNVIERHETRLDGLRAMYNYMESENVIGVANYALDYMMNDEQKAIQERTRHLARKMGAVYLQSALQHWKRQTDKVHDGAVLRAFLSRLQERELYAAMRQWECANRQLRVEQQTFAATLKQTGLALNLGKKKAERYRLMVLSK</sequence>
<feature type="domain" description="Fibronectin type-III" evidence="3">
    <location>
        <begin position="400"/>
        <end position="502"/>
    </location>
</feature>
<dbReference type="SUPFAM" id="SSF50494">
    <property type="entry name" value="Trypsin-like serine proteases"/>
    <property type="match status" value="1"/>
</dbReference>
<dbReference type="STRING" id="695850.A0A067BNI0"/>
<dbReference type="InterPro" id="IPR003961">
    <property type="entry name" value="FN3_dom"/>
</dbReference>
<dbReference type="Proteomes" id="UP000030745">
    <property type="component" value="Unassembled WGS sequence"/>
</dbReference>
<accession>A0A067BNI0</accession>
<dbReference type="InterPro" id="IPR009003">
    <property type="entry name" value="Peptidase_S1_PA"/>
</dbReference>
<dbReference type="InterPro" id="IPR013783">
    <property type="entry name" value="Ig-like_fold"/>
</dbReference>
<evidence type="ECO:0000313" key="5">
    <source>
        <dbReference type="Proteomes" id="UP000030745"/>
    </source>
</evidence>
<dbReference type="InterPro" id="IPR016024">
    <property type="entry name" value="ARM-type_fold"/>
</dbReference>
<dbReference type="InterPro" id="IPR043504">
    <property type="entry name" value="Peptidase_S1_PA_chymotrypsin"/>
</dbReference>
<organism evidence="4 5">
    <name type="scientific">Saprolegnia parasitica (strain CBS 223.65)</name>
    <dbReference type="NCBI Taxonomy" id="695850"/>
    <lineage>
        <taxon>Eukaryota</taxon>
        <taxon>Sar</taxon>
        <taxon>Stramenopiles</taxon>
        <taxon>Oomycota</taxon>
        <taxon>Saprolegniomycetes</taxon>
        <taxon>Saprolegniales</taxon>
        <taxon>Saprolegniaceae</taxon>
        <taxon>Saprolegnia</taxon>
    </lineage>
</organism>
<evidence type="ECO:0000256" key="2">
    <source>
        <dbReference type="SAM" id="MobiDB-lite"/>
    </source>
</evidence>
<dbReference type="Gene3D" id="1.25.10.10">
    <property type="entry name" value="Leucine-rich Repeat Variant"/>
    <property type="match status" value="1"/>
</dbReference>
<name>A0A067BNI0_SAPPC</name>
<dbReference type="RefSeq" id="XP_012209496.1">
    <property type="nucleotide sequence ID" value="XM_012354106.1"/>
</dbReference>
<dbReference type="CDD" id="cd00063">
    <property type="entry name" value="FN3"/>
    <property type="match status" value="1"/>
</dbReference>
<dbReference type="KEGG" id="spar:SPRG_14982"/>
<feature type="region of interest" description="Disordered" evidence="2">
    <location>
        <begin position="1"/>
        <end position="29"/>
    </location>
</feature>
<proteinExistence type="predicted"/>
<dbReference type="EMBL" id="KK583334">
    <property type="protein sequence ID" value="KDO19788.1"/>
    <property type="molecule type" value="Genomic_DNA"/>
</dbReference>
<dbReference type="OrthoDB" id="64552at2759"/>
<dbReference type="PROSITE" id="PS50096">
    <property type="entry name" value="IQ"/>
    <property type="match status" value="2"/>
</dbReference>
<dbReference type="GeneID" id="24136756"/>
<keyword evidence="1" id="KW-0843">Virulence</keyword>
<dbReference type="Gene3D" id="2.60.40.10">
    <property type="entry name" value="Immunoglobulins"/>
    <property type="match status" value="1"/>
</dbReference>
<dbReference type="PROSITE" id="PS50853">
    <property type="entry name" value="FN3"/>
    <property type="match status" value="1"/>
</dbReference>
<reference evidence="4 5" key="1">
    <citation type="journal article" date="2013" name="PLoS Genet.">
        <title>Distinctive expansion of potential virulence genes in the genome of the oomycete fish pathogen Saprolegnia parasitica.</title>
        <authorList>
            <person name="Jiang R.H."/>
            <person name="de Bruijn I."/>
            <person name="Haas B.J."/>
            <person name="Belmonte R."/>
            <person name="Lobach L."/>
            <person name="Christie J."/>
            <person name="van den Ackerveken G."/>
            <person name="Bottin A."/>
            <person name="Bulone V."/>
            <person name="Diaz-Moreno S.M."/>
            <person name="Dumas B."/>
            <person name="Fan L."/>
            <person name="Gaulin E."/>
            <person name="Govers F."/>
            <person name="Grenville-Briggs L.J."/>
            <person name="Horner N.R."/>
            <person name="Levin J.Z."/>
            <person name="Mammella M."/>
            <person name="Meijer H.J."/>
            <person name="Morris P."/>
            <person name="Nusbaum C."/>
            <person name="Oome S."/>
            <person name="Phillips A.J."/>
            <person name="van Rooyen D."/>
            <person name="Rzeszutek E."/>
            <person name="Saraiva M."/>
            <person name="Secombes C.J."/>
            <person name="Seidl M.F."/>
            <person name="Snel B."/>
            <person name="Stassen J.H."/>
            <person name="Sykes S."/>
            <person name="Tripathy S."/>
            <person name="van den Berg H."/>
            <person name="Vega-Arreguin J.C."/>
            <person name="Wawra S."/>
            <person name="Young S.K."/>
            <person name="Zeng Q."/>
            <person name="Dieguez-Uribeondo J."/>
            <person name="Russ C."/>
            <person name="Tyler B.M."/>
            <person name="van West P."/>
        </authorList>
    </citation>
    <scope>NUCLEOTIDE SEQUENCE [LARGE SCALE GENOMIC DNA]</scope>
    <source>
        <strain evidence="4 5">CBS 223.65</strain>
    </source>
</reference>